<proteinExistence type="inferred from homology"/>
<name>A0A2T0TGG3_9PSEU</name>
<evidence type="ECO:0000256" key="1">
    <source>
        <dbReference type="ARBA" id="ARBA00022642"/>
    </source>
</evidence>
<keyword evidence="3 4" id="KW-0663">Pyridoxal phosphate</keyword>
<reference evidence="7 8" key="1">
    <citation type="submission" date="2018-03" db="EMBL/GenBank/DDBJ databases">
        <title>Genomic Encyclopedia of Archaeal and Bacterial Type Strains, Phase II (KMG-II): from individual species to whole genera.</title>
        <authorList>
            <person name="Goeker M."/>
        </authorList>
    </citation>
    <scope>NUCLEOTIDE SEQUENCE [LARGE SCALE GENOMIC DNA]</scope>
    <source>
        <strain evidence="7 8">DSM 44720</strain>
    </source>
</reference>
<feature type="binding site" evidence="4">
    <location>
        <begin position="126"/>
        <end position="129"/>
    </location>
    <ligand>
        <name>pyridoxal 5'-phosphate</name>
        <dbReference type="ChEBI" id="CHEBI:597326"/>
    </ligand>
</feature>
<dbReference type="InterPro" id="IPR015421">
    <property type="entry name" value="PyrdxlP-dep_Trfase_major"/>
</dbReference>
<gene>
    <name evidence="4" type="primary">kynU</name>
    <name evidence="7" type="ORF">CLV43_102329</name>
</gene>
<organism evidence="7 8">
    <name type="scientific">Umezawaea tangerina</name>
    <dbReference type="NCBI Taxonomy" id="84725"/>
    <lineage>
        <taxon>Bacteria</taxon>
        <taxon>Bacillati</taxon>
        <taxon>Actinomycetota</taxon>
        <taxon>Actinomycetes</taxon>
        <taxon>Pseudonocardiales</taxon>
        <taxon>Pseudonocardiaceae</taxon>
        <taxon>Umezawaea</taxon>
    </lineage>
</organism>
<evidence type="ECO:0000313" key="8">
    <source>
        <dbReference type="Proteomes" id="UP000239494"/>
    </source>
</evidence>
<feature type="binding site" evidence="4">
    <location>
        <position position="228"/>
    </location>
    <ligand>
        <name>pyridoxal 5'-phosphate</name>
        <dbReference type="ChEBI" id="CHEBI:597326"/>
    </ligand>
</feature>
<dbReference type="GO" id="GO:0043420">
    <property type="term" value="P:anthranilate metabolic process"/>
    <property type="evidence" value="ECO:0007669"/>
    <property type="project" value="TreeGrafter"/>
</dbReference>
<dbReference type="UniPathway" id="UPA00334">
    <property type="reaction ID" value="UER00455"/>
</dbReference>
<evidence type="ECO:0000259" key="6">
    <source>
        <dbReference type="Pfam" id="PF00266"/>
    </source>
</evidence>
<dbReference type="AlphaFoldDB" id="A0A2T0TGG3"/>
<comment type="catalytic activity">
    <reaction evidence="4 5">
        <text>L-kynurenine + H2O = anthranilate + L-alanine + H(+)</text>
        <dbReference type="Rhea" id="RHEA:16813"/>
        <dbReference type="ChEBI" id="CHEBI:15377"/>
        <dbReference type="ChEBI" id="CHEBI:15378"/>
        <dbReference type="ChEBI" id="CHEBI:16567"/>
        <dbReference type="ChEBI" id="CHEBI:57959"/>
        <dbReference type="ChEBI" id="CHEBI:57972"/>
        <dbReference type="EC" id="3.7.1.3"/>
    </reaction>
</comment>
<dbReference type="GO" id="GO:0030429">
    <property type="term" value="F:kynureninase activity"/>
    <property type="evidence" value="ECO:0007669"/>
    <property type="project" value="UniProtKB-UniRule"/>
</dbReference>
<dbReference type="RefSeq" id="WP_106186814.1">
    <property type="nucleotide sequence ID" value="NZ_PVTF01000002.1"/>
</dbReference>
<comment type="caution">
    <text evidence="4">Lacks conserved residue(s) required for the propagation of feature annotation.</text>
</comment>
<evidence type="ECO:0000256" key="3">
    <source>
        <dbReference type="ARBA" id="ARBA00022898"/>
    </source>
</evidence>
<comment type="catalytic activity">
    <reaction evidence="5">
        <text>3-hydroxy-L-kynurenine + H2O = 3-hydroxyanthranilate + L-alanine + H(+)</text>
        <dbReference type="Rhea" id="RHEA:25143"/>
        <dbReference type="ChEBI" id="CHEBI:15377"/>
        <dbReference type="ChEBI" id="CHEBI:15378"/>
        <dbReference type="ChEBI" id="CHEBI:36559"/>
        <dbReference type="ChEBI" id="CHEBI:57972"/>
        <dbReference type="ChEBI" id="CHEBI:58125"/>
        <dbReference type="EC" id="3.7.1.3"/>
    </reaction>
</comment>
<dbReference type="GO" id="GO:0019441">
    <property type="term" value="P:L-tryptophan catabolic process to kynurenine"/>
    <property type="evidence" value="ECO:0007669"/>
    <property type="project" value="TreeGrafter"/>
</dbReference>
<dbReference type="EMBL" id="PVTF01000002">
    <property type="protein sequence ID" value="PRY44764.1"/>
    <property type="molecule type" value="Genomic_DNA"/>
</dbReference>
<evidence type="ECO:0000256" key="5">
    <source>
        <dbReference type="PIRNR" id="PIRNR038800"/>
    </source>
</evidence>
<feature type="modified residue" description="N6-(pyridoxal phosphate)lysine" evidence="4">
    <location>
        <position position="229"/>
    </location>
</feature>
<dbReference type="Gene3D" id="3.40.640.10">
    <property type="entry name" value="Type I PLP-dependent aspartate aminotransferase-like (Major domain)"/>
    <property type="match status" value="1"/>
</dbReference>
<dbReference type="GO" id="GO:0019805">
    <property type="term" value="P:quinolinate biosynthetic process"/>
    <property type="evidence" value="ECO:0007669"/>
    <property type="project" value="UniProtKB-UniRule"/>
</dbReference>
<comment type="subunit">
    <text evidence="4 5">Homodimer.</text>
</comment>
<dbReference type="PANTHER" id="PTHR14084:SF0">
    <property type="entry name" value="KYNURENINASE"/>
    <property type="match status" value="1"/>
</dbReference>
<dbReference type="GO" id="GO:0009435">
    <property type="term" value="P:NAD+ biosynthetic process"/>
    <property type="evidence" value="ECO:0007669"/>
    <property type="project" value="UniProtKB-UniPathway"/>
</dbReference>
<evidence type="ECO:0000256" key="4">
    <source>
        <dbReference type="HAMAP-Rule" id="MF_01970"/>
    </source>
</evidence>
<dbReference type="PANTHER" id="PTHR14084">
    <property type="entry name" value="KYNURENINASE"/>
    <property type="match status" value="1"/>
</dbReference>
<comment type="cofactor">
    <cofactor evidence="4 5">
        <name>pyridoxal 5'-phosphate</name>
        <dbReference type="ChEBI" id="CHEBI:597326"/>
    </cofactor>
</comment>
<dbReference type="UniPathway" id="UPA00253">
    <property type="reaction ID" value="UER00329"/>
</dbReference>
<dbReference type="Pfam" id="PF00266">
    <property type="entry name" value="Aminotran_5"/>
    <property type="match status" value="1"/>
</dbReference>
<feature type="domain" description="Aminotransferase class V" evidence="6">
    <location>
        <begin position="77"/>
        <end position="364"/>
    </location>
</feature>
<comment type="caution">
    <text evidence="7">The sequence shown here is derived from an EMBL/GenBank/DDBJ whole genome shotgun (WGS) entry which is preliminary data.</text>
</comment>
<accession>A0A2T0TGG3</accession>
<protein>
    <recommendedName>
        <fullName evidence="4 5">Kynureninase</fullName>
        <ecNumber evidence="4 5">3.7.1.3</ecNumber>
    </recommendedName>
    <alternativeName>
        <fullName evidence="4">L-kynurenine hydrolase</fullName>
    </alternativeName>
</protein>
<dbReference type="GO" id="GO:0030170">
    <property type="term" value="F:pyridoxal phosphate binding"/>
    <property type="evidence" value="ECO:0007669"/>
    <property type="project" value="UniProtKB-UniRule"/>
</dbReference>
<evidence type="ECO:0000256" key="2">
    <source>
        <dbReference type="ARBA" id="ARBA00022801"/>
    </source>
</evidence>
<dbReference type="OrthoDB" id="9812626at2"/>
<dbReference type="InterPro" id="IPR015424">
    <property type="entry name" value="PyrdxlP-dep_Trfase"/>
</dbReference>
<keyword evidence="1 4" id="KW-0662">Pyridine nucleotide biosynthesis</keyword>
<dbReference type="Proteomes" id="UP000239494">
    <property type="component" value="Unassembled WGS sequence"/>
</dbReference>
<dbReference type="GO" id="GO:0005737">
    <property type="term" value="C:cytoplasm"/>
    <property type="evidence" value="ECO:0007669"/>
    <property type="project" value="InterPro"/>
</dbReference>
<feature type="binding site" evidence="4">
    <location>
        <position position="203"/>
    </location>
    <ligand>
        <name>pyridoxal 5'-phosphate</name>
        <dbReference type="ChEBI" id="CHEBI:597326"/>
    </ligand>
</feature>
<dbReference type="InterPro" id="IPR015422">
    <property type="entry name" value="PyrdxlP-dep_Trfase_small"/>
</dbReference>
<dbReference type="HAMAP" id="MF_01970">
    <property type="entry name" value="Kynureninase"/>
    <property type="match status" value="1"/>
</dbReference>
<dbReference type="EC" id="3.7.1.3" evidence="4 5"/>
<dbReference type="PIRSF" id="PIRSF038800">
    <property type="entry name" value="KYNU"/>
    <property type="match status" value="1"/>
</dbReference>
<comment type="pathway">
    <text evidence="4 5">Cofactor biosynthesis; NAD(+) biosynthesis; quinolinate from L-kynurenine: step 2/3.</text>
</comment>
<feature type="binding site" evidence="4">
    <location>
        <position position="98"/>
    </location>
    <ligand>
        <name>pyridoxal 5'-phosphate</name>
        <dbReference type="ChEBI" id="CHEBI:597326"/>
    </ligand>
</feature>
<dbReference type="Gene3D" id="3.90.1150.10">
    <property type="entry name" value="Aspartate Aminotransferase, domain 1"/>
    <property type="match status" value="1"/>
</dbReference>
<keyword evidence="2 4" id="KW-0378">Hydrolase</keyword>
<dbReference type="SUPFAM" id="SSF53383">
    <property type="entry name" value="PLP-dependent transferases"/>
    <property type="match status" value="1"/>
</dbReference>
<feature type="binding site" evidence="4">
    <location>
        <position position="258"/>
    </location>
    <ligand>
        <name>pyridoxal 5'-phosphate</name>
        <dbReference type="ChEBI" id="CHEBI:597326"/>
    </ligand>
</feature>
<evidence type="ECO:0000313" key="7">
    <source>
        <dbReference type="EMBL" id="PRY44764.1"/>
    </source>
</evidence>
<dbReference type="InterPro" id="IPR000192">
    <property type="entry name" value="Aminotrans_V_dom"/>
</dbReference>
<comment type="similarity">
    <text evidence="4 5">Belongs to the kynureninase family.</text>
</comment>
<feature type="binding site" evidence="4">
    <location>
        <position position="99"/>
    </location>
    <ligand>
        <name>pyridoxal 5'-phosphate</name>
        <dbReference type="ChEBI" id="CHEBI:597326"/>
    </ligand>
</feature>
<keyword evidence="8" id="KW-1185">Reference proteome</keyword>
<sequence length="402" mass="42574">MTVIGNDAALRDAADPLAHLRDRFHPTPGDAVYLNGGSLGRLPTATAGIVDHVVRAEWGDGLAGARTTWFDMCERMGDRVAEVALGAHPGEVVVGDCTSVNLYKLAAAVLDADPGRRAIVTDDDNFPTDQYVLAGVAAERGGTLRRLHTDPDRGLDLDLLREAVDDDVALVSLSLVSCRSGALFDIAEVQEIAHAAGALVLWDLSHAAGAVPVDLAANGADLAVGSTYKHLFAGPGAPAFLYVRRDLHTVLAQPIHGWYGHREQLAMRGDYEADPTIRRFLTGSPPILSAVAIEAGLAVIAEAGLEALRAKSVALTGYLQELLEPTGLRLASPVDPARRGAHVTYGHPRSAQLVPLLAENGVFVDYSVPDRLRLTPAPLSTRFADVATAAERIRGVLERSGL</sequence>
<dbReference type="InterPro" id="IPR010111">
    <property type="entry name" value="Kynureninase"/>
</dbReference>
<comment type="pathway">
    <text evidence="4 5">Amino-acid degradation; L-kynurenine degradation; L-alanine and anthranilate from L-kynurenine: step 1/1.</text>
</comment>
<dbReference type="GO" id="GO:0097053">
    <property type="term" value="P:L-kynurenine catabolic process"/>
    <property type="evidence" value="ECO:0007669"/>
    <property type="project" value="UniProtKB-UniRule"/>
</dbReference>
<comment type="function">
    <text evidence="4 5">Catalyzes the cleavage of L-kynurenine (L-Kyn) and L-3-hydroxykynurenine (L-3OHKyn) into anthranilic acid (AA) and 3-hydroxyanthranilic acid (3-OHAA), respectively.</text>
</comment>
<feature type="binding site" evidence="4">
    <location>
        <position position="206"/>
    </location>
    <ligand>
        <name>pyridoxal 5'-phosphate</name>
        <dbReference type="ChEBI" id="CHEBI:597326"/>
    </ligand>
</feature>